<dbReference type="HOGENOM" id="CLU_3317228_0_0_14"/>
<accession>W6AMV1</accession>
<sequence>MGSVQLPTNFNLNLKWYEIDEVKDLIVWLFRSGTKLWGD</sequence>
<organism evidence="1 2">
    <name type="scientific">Spiroplasma mirum ATCC 29335</name>
    <dbReference type="NCBI Taxonomy" id="838561"/>
    <lineage>
        <taxon>Bacteria</taxon>
        <taxon>Bacillati</taxon>
        <taxon>Mycoplasmatota</taxon>
        <taxon>Mollicutes</taxon>
        <taxon>Entomoplasmatales</taxon>
        <taxon>Spiroplasmataceae</taxon>
        <taxon>Spiroplasma</taxon>
    </lineage>
</organism>
<dbReference type="Proteomes" id="UP000019260">
    <property type="component" value="Chromosome"/>
</dbReference>
<protein>
    <submittedName>
        <fullName evidence="1">Uncharacterized protein</fullName>
    </submittedName>
</protein>
<evidence type="ECO:0000313" key="1">
    <source>
        <dbReference type="EMBL" id="AHI58050.1"/>
    </source>
</evidence>
<dbReference type="STRING" id="838561.P344_03545"/>
<keyword evidence="2" id="KW-1185">Reference proteome</keyword>
<dbReference type="AlphaFoldDB" id="W6AMV1"/>
<name>W6AMV1_9MOLU</name>
<dbReference type="EMBL" id="CP006720">
    <property type="protein sequence ID" value="AHI58050.1"/>
    <property type="molecule type" value="Genomic_DNA"/>
</dbReference>
<dbReference type="KEGG" id="smia:P344_03545"/>
<evidence type="ECO:0000313" key="2">
    <source>
        <dbReference type="Proteomes" id="UP000019260"/>
    </source>
</evidence>
<dbReference type="PATRIC" id="fig|838561.3.peg.685"/>
<gene>
    <name evidence="1" type="ORF">P344_03545</name>
</gene>
<proteinExistence type="predicted"/>
<reference evidence="1 2" key="1">
    <citation type="submission" date="2013-09" db="EMBL/GenBank/DDBJ databases">
        <title>Complete genome sequence of Spiroplasma mirum suckling mouse cataract agent.</title>
        <authorList>
            <person name="Landry C.A."/>
            <person name="Bastian F.O."/>
            <person name="Thune R.L."/>
        </authorList>
    </citation>
    <scope>NUCLEOTIDE SEQUENCE [LARGE SCALE GENOMIC DNA]</scope>
    <source>
        <strain evidence="1 2">SMCA</strain>
    </source>
</reference>